<keyword evidence="4" id="KW-0442">Lipid degradation</keyword>
<comment type="caution">
    <text evidence="10">The sequence shown here is derived from an EMBL/GenBank/DDBJ whole genome shotgun (WGS) entry which is preliminary data.</text>
</comment>
<dbReference type="EMBL" id="VTPC01001554">
    <property type="protein sequence ID" value="KAF2901552.1"/>
    <property type="molecule type" value="Genomic_DNA"/>
</dbReference>
<dbReference type="Gene3D" id="3.40.50.1820">
    <property type="entry name" value="alpha/beta hydrolase"/>
    <property type="match status" value="1"/>
</dbReference>
<dbReference type="PANTHER" id="PTHR11005">
    <property type="entry name" value="LYSOSOMAL ACID LIPASE-RELATED"/>
    <property type="match status" value="1"/>
</dbReference>
<keyword evidence="3" id="KW-0378">Hydrolase</keyword>
<dbReference type="SUPFAM" id="SSF53474">
    <property type="entry name" value="alpha/beta-Hydrolases"/>
    <property type="match status" value="1"/>
</dbReference>
<evidence type="ECO:0000256" key="7">
    <source>
        <dbReference type="PIRSR" id="PIRSR000862-1"/>
    </source>
</evidence>
<keyword evidence="2 8" id="KW-0732">Signal</keyword>
<dbReference type="OrthoDB" id="9974421at2759"/>
<reference evidence="10" key="1">
    <citation type="submission" date="2019-08" db="EMBL/GenBank/DDBJ databases">
        <title>The genome of the North American firefly Photinus pyralis.</title>
        <authorList>
            <consortium name="Photinus pyralis genome working group"/>
            <person name="Fallon T.R."/>
            <person name="Sander Lower S.E."/>
            <person name="Weng J.-K."/>
        </authorList>
    </citation>
    <scope>NUCLEOTIDE SEQUENCE</scope>
    <source>
        <strain evidence="10">TRF0915ILg1</strain>
        <tissue evidence="10">Whole body</tissue>
    </source>
</reference>
<keyword evidence="5" id="KW-0443">Lipid metabolism</keyword>
<dbReference type="PIRSF" id="PIRSF000862">
    <property type="entry name" value="Steryl_ester_lip"/>
    <property type="match status" value="1"/>
</dbReference>
<evidence type="ECO:0000259" key="9">
    <source>
        <dbReference type="Pfam" id="PF04083"/>
    </source>
</evidence>
<keyword evidence="6" id="KW-0325">Glycoprotein</keyword>
<gene>
    <name evidence="10" type="ORF">ILUMI_04630</name>
</gene>
<dbReference type="InterPro" id="IPR029058">
    <property type="entry name" value="AB_hydrolase_fold"/>
</dbReference>
<dbReference type="Pfam" id="PF04083">
    <property type="entry name" value="Abhydro_lipase"/>
    <property type="match status" value="1"/>
</dbReference>
<feature type="active site" description="Nucleophile" evidence="7">
    <location>
        <position position="213"/>
    </location>
</feature>
<evidence type="ECO:0000313" key="10">
    <source>
        <dbReference type="EMBL" id="KAF2901552.1"/>
    </source>
</evidence>
<evidence type="ECO:0000256" key="2">
    <source>
        <dbReference type="ARBA" id="ARBA00022729"/>
    </source>
</evidence>
<evidence type="ECO:0000256" key="6">
    <source>
        <dbReference type="ARBA" id="ARBA00023180"/>
    </source>
</evidence>
<comment type="similarity">
    <text evidence="1">Belongs to the AB hydrolase superfamily. Lipase family.</text>
</comment>
<evidence type="ECO:0000256" key="4">
    <source>
        <dbReference type="ARBA" id="ARBA00022963"/>
    </source>
</evidence>
<feature type="signal peptide" evidence="8">
    <location>
        <begin position="1"/>
        <end position="23"/>
    </location>
</feature>
<dbReference type="Proteomes" id="UP000801492">
    <property type="component" value="Unassembled WGS sequence"/>
</dbReference>
<feature type="domain" description="Partial AB-hydrolase lipase" evidence="9">
    <location>
        <begin position="79"/>
        <end position="137"/>
    </location>
</feature>
<feature type="chain" id="PRO_5035477490" description="Partial AB-hydrolase lipase domain-containing protein" evidence="8">
    <location>
        <begin position="24"/>
        <end position="442"/>
    </location>
</feature>
<keyword evidence="11" id="KW-1185">Reference proteome</keyword>
<evidence type="ECO:0000256" key="3">
    <source>
        <dbReference type="ARBA" id="ARBA00022801"/>
    </source>
</evidence>
<dbReference type="GO" id="GO:0016788">
    <property type="term" value="F:hydrolase activity, acting on ester bonds"/>
    <property type="evidence" value="ECO:0007669"/>
    <property type="project" value="InterPro"/>
</dbReference>
<dbReference type="GO" id="GO:0016042">
    <property type="term" value="P:lipid catabolic process"/>
    <property type="evidence" value="ECO:0007669"/>
    <property type="project" value="UniProtKB-KW"/>
</dbReference>
<evidence type="ECO:0000313" key="11">
    <source>
        <dbReference type="Proteomes" id="UP000801492"/>
    </source>
</evidence>
<accession>A0A8K0DEE6</accession>
<evidence type="ECO:0000256" key="8">
    <source>
        <dbReference type="SAM" id="SignalP"/>
    </source>
</evidence>
<protein>
    <recommendedName>
        <fullName evidence="9">Partial AB-hydrolase lipase domain-containing protein</fullName>
    </recommendedName>
</protein>
<dbReference type="FunFam" id="3.40.50.1820:FF:000021">
    <property type="entry name" value="Lipase"/>
    <property type="match status" value="1"/>
</dbReference>
<feature type="active site" description="Charge relay system" evidence="7">
    <location>
        <position position="418"/>
    </location>
</feature>
<dbReference type="InterPro" id="IPR025483">
    <property type="entry name" value="Lipase_euk"/>
</dbReference>
<name>A0A8K0DEE6_IGNLU</name>
<proteinExistence type="inferred from homology"/>
<sequence>MAPNYSFVLLFLEILNNCLLVLSSPDLSVSSESLEQVPPSPVITLKMPTEFNFKQAKLKAEAFYKTLPETALTEATMLVSELINVHGYPCETHKVTTSDGYILTMHRIPYGQNKKENREVVYLQHGLLSSSADWIISGPEKGFGYILADAGYDVWMPNVRGNRYSRSHTILDRDDDEFWDFSWQEIGRFDVTAMIDYVLKETKQEKLFYIGHSQGTTVFYAMCSEKPEYNEKIRAHFSLAPLAYASHITSPLLNIIAAGASEWEIFLNMVGIKEFLPNTGFLGKVGNILCKEKSVMEVLCTNALFAIAGFDHQQMNETLLPIIMGHTPAGCSVKQLLHYGQLINSGKFQAWNYGTSGNEKFYNNTLPPTYLLSKVTSPVYLYYSKNDWVSAETDVLKLAGELSNVQEKILVKDGQFNHVDYLFGIDAREYVYDDVIIRMKKH</sequence>
<dbReference type="InterPro" id="IPR006693">
    <property type="entry name" value="AB_hydrolase_lipase"/>
</dbReference>
<feature type="active site" description="Charge relay system" evidence="7">
    <location>
        <position position="387"/>
    </location>
</feature>
<dbReference type="AlphaFoldDB" id="A0A8K0DEE6"/>
<evidence type="ECO:0000256" key="1">
    <source>
        <dbReference type="ARBA" id="ARBA00010701"/>
    </source>
</evidence>
<organism evidence="10 11">
    <name type="scientific">Ignelater luminosus</name>
    <name type="common">Cucubano</name>
    <name type="synonym">Pyrophorus luminosus</name>
    <dbReference type="NCBI Taxonomy" id="2038154"/>
    <lineage>
        <taxon>Eukaryota</taxon>
        <taxon>Metazoa</taxon>
        <taxon>Ecdysozoa</taxon>
        <taxon>Arthropoda</taxon>
        <taxon>Hexapoda</taxon>
        <taxon>Insecta</taxon>
        <taxon>Pterygota</taxon>
        <taxon>Neoptera</taxon>
        <taxon>Endopterygota</taxon>
        <taxon>Coleoptera</taxon>
        <taxon>Polyphaga</taxon>
        <taxon>Elateriformia</taxon>
        <taxon>Elateroidea</taxon>
        <taxon>Elateridae</taxon>
        <taxon>Agrypninae</taxon>
        <taxon>Pyrophorini</taxon>
        <taxon>Ignelater</taxon>
    </lineage>
</organism>
<evidence type="ECO:0000256" key="5">
    <source>
        <dbReference type="ARBA" id="ARBA00023098"/>
    </source>
</evidence>